<accession>A0ACC7P7Y3</accession>
<comment type="caution">
    <text evidence="1">The sequence shown here is derived from an EMBL/GenBank/DDBJ whole genome shotgun (WGS) entry which is preliminary data.</text>
</comment>
<organism evidence="1 2">
    <name type="scientific">Paenibacillus mesotrionivorans</name>
    <dbReference type="NCBI Taxonomy" id="3160968"/>
    <lineage>
        <taxon>Bacteria</taxon>
        <taxon>Bacillati</taxon>
        <taxon>Bacillota</taxon>
        <taxon>Bacilli</taxon>
        <taxon>Bacillales</taxon>
        <taxon>Paenibacillaceae</taxon>
        <taxon>Paenibacillus</taxon>
    </lineage>
</organism>
<evidence type="ECO:0000313" key="1">
    <source>
        <dbReference type="EMBL" id="MFM9331709.1"/>
    </source>
</evidence>
<dbReference type="EMBL" id="JBJURJ010000021">
    <property type="protein sequence ID" value="MFM9331709.1"/>
    <property type="molecule type" value="Genomic_DNA"/>
</dbReference>
<proteinExistence type="predicted"/>
<reference evidence="1" key="1">
    <citation type="submission" date="2024-12" db="EMBL/GenBank/DDBJ databases">
        <authorList>
            <person name="Wu N."/>
        </authorList>
    </citation>
    <scope>NUCLEOTIDE SEQUENCE</scope>
    <source>
        <strain evidence="1">P15</strain>
    </source>
</reference>
<name>A0ACC7P7Y3_9BACL</name>
<keyword evidence="2" id="KW-1185">Reference proteome</keyword>
<dbReference type="Proteomes" id="UP001631969">
    <property type="component" value="Unassembled WGS sequence"/>
</dbReference>
<evidence type="ECO:0000313" key="2">
    <source>
        <dbReference type="Proteomes" id="UP001631969"/>
    </source>
</evidence>
<gene>
    <name evidence="1" type="ORF">ACI1P1_25755</name>
</gene>
<sequence length="231" mass="25993">MKLWIKIVSFALIAALLLVVWRSDLVTGMLSGDPEAGQEVSENSRYLFLGLMLLLMVIQNLFTVIPFILLITMNVSILGFAGGYLWSWATSILAGLVSFWAARYWLQDFFARWLKPSLRDRIEDNAFWVVFIGRVFPFVPTSVVNVAAGLSSVSMRPFLYATVLGNMIYIFVLALVPLGIMSVRFEPHMYVIMLLLAGASAAGWRVRRRRRKRKAAEERAASVADKASTIH</sequence>
<protein>
    <submittedName>
        <fullName evidence="1">TVP38/TMEM64 family protein</fullName>
    </submittedName>
</protein>